<keyword evidence="8" id="KW-1185">Reference proteome</keyword>
<feature type="domain" description="Prokaryotic-type class I peptide chain release factors" evidence="6">
    <location>
        <begin position="31"/>
        <end position="127"/>
    </location>
</feature>
<evidence type="ECO:0000313" key="8">
    <source>
        <dbReference type="Proteomes" id="UP000027586"/>
    </source>
</evidence>
<comment type="similarity">
    <text evidence="2">Belongs to the prokaryotic/mitochondrial release factor family.</text>
</comment>
<evidence type="ECO:0000259" key="6">
    <source>
        <dbReference type="Pfam" id="PF00472"/>
    </source>
</evidence>
<dbReference type="GO" id="GO:0003747">
    <property type="term" value="F:translation release factor activity"/>
    <property type="evidence" value="ECO:0007669"/>
    <property type="project" value="InterPro"/>
</dbReference>
<dbReference type="Gene3D" id="3.30.160.20">
    <property type="match status" value="1"/>
</dbReference>
<dbReference type="InterPro" id="IPR000352">
    <property type="entry name" value="Pep_chain_release_fac_I"/>
</dbReference>
<evidence type="ECO:0000256" key="5">
    <source>
        <dbReference type="SAM" id="MobiDB-lite"/>
    </source>
</evidence>
<dbReference type="Proteomes" id="UP000027586">
    <property type="component" value="Unassembled WGS sequence"/>
</dbReference>
<feature type="compositionally biased region" description="Basic residues" evidence="5">
    <location>
        <begin position="107"/>
        <end position="127"/>
    </location>
</feature>
<dbReference type="PANTHER" id="PTHR46203:SF1">
    <property type="entry name" value="MITOCHONDRIAL TRANSLATION RELEASE FACTOR IN RESCUE"/>
    <property type="match status" value="1"/>
</dbReference>
<dbReference type="OrthoDB" id="277888at2759"/>
<dbReference type="AlphaFoldDB" id="A0A068RXF8"/>
<keyword evidence="4" id="KW-0496">Mitochondrion</keyword>
<dbReference type="InterPro" id="IPR045853">
    <property type="entry name" value="Pep_chain_release_fac_I_sf"/>
</dbReference>
<feature type="region of interest" description="Disordered" evidence="5">
    <location>
        <begin position="107"/>
        <end position="148"/>
    </location>
</feature>
<keyword evidence="3" id="KW-0809">Transit peptide</keyword>
<dbReference type="EMBL" id="CBTN010000024">
    <property type="protein sequence ID" value="CDH54679.1"/>
    <property type="molecule type" value="Genomic_DNA"/>
</dbReference>
<evidence type="ECO:0000256" key="3">
    <source>
        <dbReference type="ARBA" id="ARBA00022946"/>
    </source>
</evidence>
<comment type="subcellular location">
    <subcellularLocation>
        <location evidence="1">Mitochondrion</location>
    </subcellularLocation>
</comment>
<sequence>MFTLLLTRTRPLISKPLQRWMSTEPVKKERQKIVLEDSDLVEKFIKGSGPGGQAINKRVSCVELKHIPTGILVQCQQTRSLEQNRGIARKLLKEKLDTYINGDLSKSAKRAAKIQKSKARKARRAKKKYGDPKELGQENNSNNNPSAE</sequence>
<dbReference type="Pfam" id="PF00472">
    <property type="entry name" value="RF-1"/>
    <property type="match status" value="1"/>
</dbReference>
<evidence type="ECO:0000256" key="4">
    <source>
        <dbReference type="ARBA" id="ARBA00023128"/>
    </source>
</evidence>
<name>A0A068RXF8_9FUNG</name>
<proteinExistence type="inferred from homology"/>
<dbReference type="GO" id="GO:0032543">
    <property type="term" value="P:mitochondrial translation"/>
    <property type="evidence" value="ECO:0007669"/>
    <property type="project" value="UniProtKB-ARBA"/>
</dbReference>
<dbReference type="GO" id="GO:0005739">
    <property type="term" value="C:mitochondrion"/>
    <property type="evidence" value="ECO:0007669"/>
    <property type="project" value="UniProtKB-SubCell"/>
</dbReference>
<protein>
    <recommendedName>
        <fullName evidence="6">Prokaryotic-type class I peptide chain release factors domain-containing protein</fullName>
    </recommendedName>
</protein>
<feature type="compositionally biased region" description="Polar residues" evidence="5">
    <location>
        <begin position="137"/>
        <end position="148"/>
    </location>
</feature>
<dbReference type="SUPFAM" id="SSF75620">
    <property type="entry name" value="Release factor"/>
    <property type="match status" value="1"/>
</dbReference>
<organism evidence="7 8">
    <name type="scientific">Lichtheimia corymbifera JMRC:FSU:9682</name>
    <dbReference type="NCBI Taxonomy" id="1263082"/>
    <lineage>
        <taxon>Eukaryota</taxon>
        <taxon>Fungi</taxon>
        <taxon>Fungi incertae sedis</taxon>
        <taxon>Mucoromycota</taxon>
        <taxon>Mucoromycotina</taxon>
        <taxon>Mucoromycetes</taxon>
        <taxon>Mucorales</taxon>
        <taxon>Lichtheimiaceae</taxon>
        <taxon>Lichtheimia</taxon>
    </lineage>
</organism>
<reference evidence="7" key="1">
    <citation type="submission" date="2013-08" db="EMBL/GenBank/DDBJ databases">
        <title>Gene expansion shapes genome architecture in the human pathogen Lichtheimia corymbifera: an evolutionary genomics analysis in the ancient terrestrial Mucorales (Mucoromycotina).</title>
        <authorList>
            <person name="Schwartze V.U."/>
            <person name="Winter S."/>
            <person name="Shelest E."/>
            <person name="Marcet-Houben M."/>
            <person name="Horn F."/>
            <person name="Wehner S."/>
            <person name="Hoffmann K."/>
            <person name="Riege K."/>
            <person name="Sammeth M."/>
            <person name="Nowrousian M."/>
            <person name="Valiante V."/>
            <person name="Linde J."/>
            <person name="Jacobsen I.D."/>
            <person name="Marz M."/>
            <person name="Brakhage A.A."/>
            <person name="Gabaldon T."/>
            <person name="Bocker S."/>
            <person name="Voigt K."/>
        </authorList>
    </citation>
    <scope>NUCLEOTIDE SEQUENCE [LARGE SCALE GENOMIC DNA]</scope>
    <source>
        <strain evidence="7">FSU 9682</strain>
    </source>
</reference>
<dbReference type="PANTHER" id="PTHR46203">
    <property type="entry name" value="PROBABLE PEPTIDE CHAIN RELEASE FACTOR C12ORF65"/>
    <property type="match status" value="1"/>
</dbReference>
<dbReference type="STRING" id="1263082.A0A068RXF8"/>
<evidence type="ECO:0000256" key="2">
    <source>
        <dbReference type="ARBA" id="ARBA00010835"/>
    </source>
</evidence>
<comment type="caution">
    <text evidence="7">The sequence shown here is derived from an EMBL/GenBank/DDBJ whole genome shotgun (WGS) entry which is preliminary data.</text>
</comment>
<evidence type="ECO:0000313" key="7">
    <source>
        <dbReference type="EMBL" id="CDH54679.1"/>
    </source>
</evidence>
<dbReference type="VEuPathDB" id="FungiDB:LCOR_05901.1"/>
<evidence type="ECO:0000256" key="1">
    <source>
        <dbReference type="ARBA" id="ARBA00004173"/>
    </source>
</evidence>
<gene>
    <name evidence="7" type="ORF">LCOR_05901.1</name>
</gene>
<dbReference type="InterPro" id="IPR052405">
    <property type="entry name" value="Mito_Transl_Release_Factor"/>
</dbReference>
<accession>A0A068RXF8</accession>